<protein>
    <submittedName>
        <fullName evidence="1">Uncharacterized protein</fullName>
    </submittedName>
</protein>
<evidence type="ECO:0000313" key="1">
    <source>
        <dbReference type="EMBL" id="NNH71299.1"/>
    </source>
</evidence>
<dbReference type="AlphaFoldDB" id="A0A849C8W4"/>
<name>A0A849C8W4_9NOCA</name>
<gene>
    <name evidence="1" type="ORF">HLB23_15755</name>
</gene>
<keyword evidence="2" id="KW-1185">Reference proteome</keyword>
<dbReference type="RefSeq" id="WP_067520914.1">
    <property type="nucleotide sequence ID" value="NZ_JABELX010000005.1"/>
</dbReference>
<dbReference type="EMBL" id="JABELX010000005">
    <property type="protein sequence ID" value="NNH71299.1"/>
    <property type="molecule type" value="Genomic_DNA"/>
</dbReference>
<proteinExistence type="predicted"/>
<accession>A0A849C8W4</accession>
<sequence length="132" mass="14524">MFGKKCANPWSAQAIIERIDREKHQATDTRCPTTETTAVGYSVRGLWSCHTDPGTLTAAQAHIAMQLHLECGVSTCRVRWRARTALVAAGSMVLDPRAARVPAAPHRSLFMLLRIAVFGCSTMFYGGRHALR</sequence>
<evidence type="ECO:0000313" key="2">
    <source>
        <dbReference type="Proteomes" id="UP000586827"/>
    </source>
</evidence>
<dbReference type="Proteomes" id="UP000586827">
    <property type="component" value="Unassembled WGS sequence"/>
</dbReference>
<organism evidence="1 2">
    <name type="scientific">Nocardia uniformis</name>
    <dbReference type="NCBI Taxonomy" id="53432"/>
    <lineage>
        <taxon>Bacteria</taxon>
        <taxon>Bacillati</taxon>
        <taxon>Actinomycetota</taxon>
        <taxon>Actinomycetes</taxon>
        <taxon>Mycobacteriales</taxon>
        <taxon>Nocardiaceae</taxon>
        <taxon>Nocardia</taxon>
    </lineage>
</organism>
<comment type="caution">
    <text evidence="1">The sequence shown here is derived from an EMBL/GenBank/DDBJ whole genome shotgun (WGS) entry which is preliminary data.</text>
</comment>
<reference evidence="1 2" key="1">
    <citation type="submission" date="2020-05" db="EMBL/GenBank/DDBJ databases">
        <title>MicrobeNet Type strains.</title>
        <authorList>
            <person name="Nicholson A.C."/>
        </authorList>
    </citation>
    <scope>NUCLEOTIDE SEQUENCE [LARGE SCALE GENOMIC DNA]</scope>
    <source>
        <strain evidence="1 2">JCM 3224</strain>
    </source>
</reference>